<dbReference type="Proteomes" id="UP001150266">
    <property type="component" value="Unassembled WGS sequence"/>
</dbReference>
<evidence type="ECO:0000313" key="3">
    <source>
        <dbReference type="EMBL" id="KAJ4478356.1"/>
    </source>
</evidence>
<dbReference type="EMBL" id="JAOTPV010000009">
    <property type="protein sequence ID" value="KAJ4478356.1"/>
    <property type="molecule type" value="Genomic_DNA"/>
</dbReference>
<feature type="region of interest" description="Disordered" evidence="1">
    <location>
        <begin position="1"/>
        <end position="22"/>
    </location>
</feature>
<keyword evidence="2" id="KW-0812">Transmembrane</keyword>
<feature type="transmembrane region" description="Helical" evidence="2">
    <location>
        <begin position="182"/>
        <end position="207"/>
    </location>
</feature>
<comment type="caution">
    <text evidence="3">The sequence shown here is derived from an EMBL/GenBank/DDBJ whole genome shotgun (WGS) entry which is preliminary data.</text>
</comment>
<evidence type="ECO:0000256" key="1">
    <source>
        <dbReference type="SAM" id="MobiDB-lite"/>
    </source>
</evidence>
<proteinExistence type="predicted"/>
<evidence type="ECO:0000313" key="4">
    <source>
        <dbReference type="Proteomes" id="UP001150266"/>
    </source>
</evidence>
<gene>
    <name evidence="3" type="ORF">J3R30DRAFT_3890537</name>
</gene>
<keyword evidence="2" id="KW-0472">Membrane</keyword>
<feature type="compositionally biased region" description="Basic and acidic residues" evidence="1">
    <location>
        <begin position="1"/>
        <end position="13"/>
    </location>
</feature>
<accession>A0A9W9ABS3</accession>
<evidence type="ECO:0000256" key="2">
    <source>
        <dbReference type="SAM" id="Phobius"/>
    </source>
</evidence>
<dbReference type="AlphaFoldDB" id="A0A9W9ABS3"/>
<sequence>MFRAVQRTDSRDKAGKRRQIQDKLSNADDQSFVIFEEDSEIISFKADKAIFTIDVENSFAIGLMKRDIVSLDSQSRHHVDVPTLTGEGPRVGSVAQKAAKQSVKDLLDAKKFKLNIPTYVEVEVQGVHKSSGTFSQDVLFSFQWNGKAYKVTAKGNGLGDISKFLSPEVNNGVIHERHSKGIILVVIASISLFRGSIVLITITQIAVK</sequence>
<keyword evidence="4" id="KW-1185">Reference proteome</keyword>
<reference evidence="3" key="1">
    <citation type="submission" date="2022-08" db="EMBL/GenBank/DDBJ databases">
        <title>A Global Phylogenomic Analysis of the Shiitake Genus Lentinula.</title>
        <authorList>
            <consortium name="DOE Joint Genome Institute"/>
            <person name="Sierra-Patev S."/>
            <person name="Min B."/>
            <person name="Naranjo-Ortiz M."/>
            <person name="Looney B."/>
            <person name="Konkel Z."/>
            <person name="Slot J.C."/>
            <person name="Sakamoto Y."/>
            <person name="Steenwyk J.L."/>
            <person name="Rokas A."/>
            <person name="Carro J."/>
            <person name="Camarero S."/>
            <person name="Ferreira P."/>
            <person name="Molpeceres G."/>
            <person name="Ruiz-Duenas F.J."/>
            <person name="Serrano A."/>
            <person name="Henrissat B."/>
            <person name="Drula E."/>
            <person name="Hughes K.W."/>
            <person name="Mata J.L."/>
            <person name="Ishikawa N.K."/>
            <person name="Vargas-Isla R."/>
            <person name="Ushijima S."/>
            <person name="Smith C.A."/>
            <person name="Ahrendt S."/>
            <person name="Andreopoulos W."/>
            <person name="He G."/>
            <person name="Labutti K."/>
            <person name="Lipzen A."/>
            <person name="Ng V."/>
            <person name="Riley R."/>
            <person name="Sandor L."/>
            <person name="Barry K."/>
            <person name="Martinez A.T."/>
            <person name="Xiao Y."/>
            <person name="Gibbons J.G."/>
            <person name="Terashima K."/>
            <person name="Grigoriev I.V."/>
            <person name="Hibbett D.S."/>
        </authorList>
    </citation>
    <scope>NUCLEOTIDE SEQUENCE</scope>
    <source>
        <strain evidence="3">JLM2183</strain>
    </source>
</reference>
<keyword evidence="2" id="KW-1133">Transmembrane helix</keyword>
<dbReference type="OrthoDB" id="3068155at2759"/>
<protein>
    <submittedName>
        <fullName evidence="3">Uncharacterized protein</fullName>
    </submittedName>
</protein>
<name>A0A9W9ABS3_9AGAR</name>
<organism evidence="3 4">
    <name type="scientific">Lentinula aciculospora</name>
    <dbReference type="NCBI Taxonomy" id="153920"/>
    <lineage>
        <taxon>Eukaryota</taxon>
        <taxon>Fungi</taxon>
        <taxon>Dikarya</taxon>
        <taxon>Basidiomycota</taxon>
        <taxon>Agaricomycotina</taxon>
        <taxon>Agaricomycetes</taxon>
        <taxon>Agaricomycetidae</taxon>
        <taxon>Agaricales</taxon>
        <taxon>Marasmiineae</taxon>
        <taxon>Omphalotaceae</taxon>
        <taxon>Lentinula</taxon>
    </lineage>
</organism>